<dbReference type="RefSeq" id="WP_354198390.1">
    <property type="nucleotide sequence ID" value="NZ_JBEPML010000020.1"/>
</dbReference>
<evidence type="ECO:0000313" key="1">
    <source>
        <dbReference type="EMBL" id="MET3794020.1"/>
    </source>
</evidence>
<organism evidence="1 2">
    <name type="scientific">Aquamicrobium terrae</name>
    <dbReference type="NCBI Taxonomy" id="1324945"/>
    <lineage>
        <taxon>Bacteria</taxon>
        <taxon>Pseudomonadati</taxon>
        <taxon>Pseudomonadota</taxon>
        <taxon>Alphaproteobacteria</taxon>
        <taxon>Hyphomicrobiales</taxon>
        <taxon>Phyllobacteriaceae</taxon>
        <taxon>Aquamicrobium</taxon>
    </lineage>
</organism>
<reference evidence="1 2" key="1">
    <citation type="submission" date="2024-06" db="EMBL/GenBank/DDBJ databases">
        <title>Genomic Encyclopedia of Type Strains, Phase IV (KMG-IV): sequencing the most valuable type-strain genomes for metagenomic binning, comparative biology and taxonomic classification.</title>
        <authorList>
            <person name="Goeker M."/>
        </authorList>
    </citation>
    <scope>NUCLEOTIDE SEQUENCE [LARGE SCALE GENOMIC DNA]</scope>
    <source>
        <strain evidence="1 2">DSM 27865</strain>
    </source>
</reference>
<name>A0ABV2N5C6_9HYPH</name>
<dbReference type="Proteomes" id="UP001549076">
    <property type="component" value="Unassembled WGS sequence"/>
</dbReference>
<comment type="caution">
    <text evidence="1">The sequence shown here is derived from an EMBL/GenBank/DDBJ whole genome shotgun (WGS) entry which is preliminary data.</text>
</comment>
<gene>
    <name evidence="1" type="ORF">ABID37_004260</name>
</gene>
<proteinExistence type="predicted"/>
<accession>A0ABV2N5C6</accession>
<protein>
    <submittedName>
        <fullName evidence="1">Uncharacterized protein</fullName>
    </submittedName>
</protein>
<keyword evidence="2" id="KW-1185">Reference proteome</keyword>
<dbReference type="EMBL" id="JBEPML010000020">
    <property type="protein sequence ID" value="MET3794020.1"/>
    <property type="molecule type" value="Genomic_DNA"/>
</dbReference>
<sequence length="87" mass="10048">MNPPMKCRFKIDFVSREHRFCLGVDRETGGYYLSTPVSGVNRAVEWEAYFSVDSGQFARFRADPSAADDFTEDCRTGRNKEILIYPR</sequence>
<evidence type="ECO:0000313" key="2">
    <source>
        <dbReference type="Proteomes" id="UP001549076"/>
    </source>
</evidence>